<comment type="similarity">
    <text evidence="2">Belongs to the zinc-containing alcohol dehydrogenase family.</text>
</comment>
<dbReference type="Gene3D" id="3.30.360.10">
    <property type="entry name" value="Dihydrodipicolinate Reductase, domain 2"/>
    <property type="match status" value="1"/>
</dbReference>
<dbReference type="RefSeq" id="WP_379537470.1">
    <property type="nucleotide sequence ID" value="NZ_JBHSDR010000003.1"/>
</dbReference>
<dbReference type="SUPFAM" id="SSF55347">
    <property type="entry name" value="Glyceraldehyde-3-phosphate dehydrogenase-like, C-terminal domain"/>
    <property type="match status" value="1"/>
</dbReference>
<dbReference type="SUPFAM" id="SSF50129">
    <property type="entry name" value="GroES-like"/>
    <property type="match status" value="1"/>
</dbReference>
<reference evidence="9" key="1">
    <citation type="journal article" date="2019" name="Int. J. Syst. Evol. Microbiol.">
        <title>The Global Catalogue of Microorganisms (GCM) 10K type strain sequencing project: providing services to taxonomists for standard genome sequencing and annotation.</title>
        <authorList>
            <consortium name="The Broad Institute Genomics Platform"/>
            <consortium name="The Broad Institute Genome Sequencing Center for Infectious Disease"/>
            <person name="Wu L."/>
            <person name="Ma J."/>
        </authorList>
    </citation>
    <scope>NUCLEOTIDE SEQUENCE [LARGE SCALE GENOMIC DNA]</scope>
    <source>
        <strain evidence="9">CGMCC 1.12989</strain>
    </source>
</reference>
<proteinExistence type="inferred from homology"/>
<dbReference type="Proteomes" id="UP001595828">
    <property type="component" value="Unassembled WGS sequence"/>
</dbReference>
<evidence type="ECO:0000256" key="1">
    <source>
        <dbReference type="ARBA" id="ARBA00001947"/>
    </source>
</evidence>
<keyword evidence="3" id="KW-0479">Metal-binding</keyword>
<evidence type="ECO:0000313" key="8">
    <source>
        <dbReference type="EMBL" id="MFC4293996.1"/>
    </source>
</evidence>
<dbReference type="Gene3D" id="3.40.50.720">
    <property type="entry name" value="NAD(P)-binding Rossmann-like Domain"/>
    <property type="match status" value="2"/>
</dbReference>
<comment type="caution">
    <text evidence="8">The sequence shown here is derived from an EMBL/GenBank/DDBJ whole genome shotgun (WGS) entry which is preliminary data.</text>
</comment>
<evidence type="ECO:0000313" key="9">
    <source>
        <dbReference type="Proteomes" id="UP001595828"/>
    </source>
</evidence>
<dbReference type="Gene3D" id="3.90.180.10">
    <property type="entry name" value="Medium-chain alcohol dehydrogenases, catalytic domain"/>
    <property type="match status" value="2"/>
</dbReference>
<protein>
    <submittedName>
        <fullName evidence="8">Bi-domain-containing oxidoreductase</fullName>
    </submittedName>
</protein>
<name>A0ABV8RP22_9SPHN</name>
<dbReference type="PANTHER" id="PTHR43350">
    <property type="entry name" value="NAD-DEPENDENT ALCOHOL DEHYDROGENASE"/>
    <property type="match status" value="1"/>
</dbReference>
<dbReference type="InterPro" id="IPR013149">
    <property type="entry name" value="ADH-like_C"/>
</dbReference>
<feature type="domain" description="Gfo/Idh/MocA-like oxidoreductase N-terminal" evidence="7">
    <location>
        <begin position="396"/>
        <end position="514"/>
    </location>
</feature>
<keyword evidence="5" id="KW-0560">Oxidoreductase</keyword>
<evidence type="ECO:0000259" key="6">
    <source>
        <dbReference type="Pfam" id="PF00107"/>
    </source>
</evidence>
<evidence type="ECO:0000259" key="7">
    <source>
        <dbReference type="Pfam" id="PF01408"/>
    </source>
</evidence>
<dbReference type="EMBL" id="JBHSDR010000003">
    <property type="protein sequence ID" value="MFC4293996.1"/>
    <property type="molecule type" value="Genomic_DNA"/>
</dbReference>
<dbReference type="SUPFAM" id="SSF51735">
    <property type="entry name" value="NAD(P)-binding Rossmann-fold domains"/>
    <property type="match status" value="2"/>
</dbReference>
<dbReference type="InterPro" id="IPR000683">
    <property type="entry name" value="Gfo/Idh/MocA-like_OxRdtase_N"/>
</dbReference>
<dbReference type="PANTHER" id="PTHR43350:SF19">
    <property type="entry name" value="D-GULOSIDE 3-DEHYDROGENASE"/>
    <property type="match status" value="1"/>
</dbReference>
<accession>A0ABV8RP22</accession>
<gene>
    <name evidence="8" type="ORF">ACFO0A_02860</name>
</gene>
<keyword evidence="9" id="KW-1185">Reference proteome</keyword>
<evidence type="ECO:0000256" key="4">
    <source>
        <dbReference type="ARBA" id="ARBA00022833"/>
    </source>
</evidence>
<dbReference type="InterPro" id="IPR011032">
    <property type="entry name" value="GroES-like_sf"/>
</dbReference>
<evidence type="ECO:0000256" key="5">
    <source>
        <dbReference type="ARBA" id="ARBA00023002"/>
    </source>
</evidence>
<feature type="domain" description="Alcohol dehydrogenase-like C-terminal" evidence="6">
    <location>
        <begin position="182"/>
        <end position="299"/>
    </location>
</feature>
<sequence>MQQVEQSYRTGAMRVVDVPAPQALPGQNLVATKVSLISAGTERQIIDLAKSSLAGKARARPDLVRKVIAKARQEGVANTARKVFAKLDTPIPLGYSLAGTIMESNRDAGNFTPGTRVACAGAAVANHAQFNAVPKHLTVPIPARVSDDDAAFVTLGAIAMQGVRVAQPTLGERALVIGLGLLGQLTVQLLKANGCRVIGYDPHPDRARLALEMGADAVTSEDPAALVANETRGVGADFVIITASSKSSAPVNQAAELSRMKGRVVMVGMVGLELDREPFYKRELDLRLSMSYGPGRYDPAYENDGHDYPLPYVRWTEQRNMEAFLELIAQGRVTPAKLVTHRFPIDRAEDAYALLASSEPYLAVLLDYPQQESPPEHAIRVAPTHTGGDAVPGSGIGFIGMGNYARSVLLPAVTASGKAHLHSVVTASGLSARNAAEKFGFAVAATDPAAALADPDVATVFVATRHDTHAALAVAALEAGRNVFVEKPLALDHASLAEVMASAEASDGILTVGFNRRFAPLLVAARGAAASTGGPLLMHYRVNAGYIPPESWVHGSEGGGRIAGEACHFVDALSTLCGADPLDVTVVATPGHDDAIQAIVRFADGSTGHILYTSLGDPSVPKERIEAFGQNLVISLDDFRELRITRSGRTQTTKARQQDKGQRALVDRFLDACKSGGPPPIAYATLSAVSRVTLLMAGIEP</sequence>
<dbReference type="CDD" id="cd08255">
    <property type="entry name" value="2-desacetyl-2-hydroxyethyl_bacteriochlorophyllide_like"/>
    <property type="match status" value="1"/>
</dbReference>
<dbReference type="Pfam" id="PF00107">
    <property type="entry name" value="ADH_zinc_N"/>
    <property type="match status" value="1"/>
</dbReference>
<comment type="cofactor">
    <cofactor evidence="1">
        <name>Zn(2+)</name>
        <dbReference type="ChEBI" id="CHEBI:29105"/>
    </cofactor>
</comment>
<evidence type="ECO:0000256" key="2">
    <source>
        <dbReference type="ARBA" id="ARBA00008072"/>
    </source>
</evidence>
<dbReference type="InterPro" id="IPR036291">
    <property type="entry name" value="NAD(P)-bd_dom_sf"/>
</dbReference>
<keyword evidence="4" id="KW-0862">Zinc</keyword>
<organism evidence="8 9">
    <name type="scientific">Novosphingobium tardum</name>
    <dbReference type="NCBI Taxonomy" id="1538021"/>
    <lineage>
        <taxon>Bacteria</taxon>
        <taxon>Pseudomonadati</taxon>
        <taxon>Pseudomonadota</taxon>
        <taxon>Alphaproteobacteria</taxon>
        <taxon>Sphingomonadales</taxon>
        <taxon>Sphingomonadaceae</taxon>
        <taxon>Novosphingobium</taxon>
    </lineage>
</organism>
<dbReference type="Pfam" id="PF01408">
    <property type="entry name" value="GFO_IDH_MocA"/>
    <property type="match status" value="1"/>
</dbReference>
<evidence type="ECO:0000256" key="3">
    <source>
        <dbReference type="ARBA" id="ARBA00022723"/>
    </source>
</evidence>